<proteinExistence type="inferred from homology"/>
<keyword evidence="6" id="KW-1185">Reference proteome</keyword>
<evidence type="ECO:0000313" key="5">
    <source>
        <dbReference type="EMBL" id="CAH2248038.1"/>
    </source>
</evidence>
<dbReference type="PANTHER" id="PTHR48043">
    <property type="entry name" value="EG:EG0003.4 PROTEIN-RELATED"/>
    <property type="match status" value="1"/>
</dbReference>
<dbReference type="CDD" id="cd03784">
    <property type="entry name" value="GT1_Gtf-like"/>
    <property type="match status" value="1"/>
</dbReference>
<feature type="transmembrane region" description="Helical" evidence="4">
    <location>
        <begin position="435"/>
        <end position="458"/>
    </location>
</feature>
<dbReference type="OrthoDB" id="5835829at2759"/>
<organism evidence="5 6">
    <name type="scientific">Pararge aegeria aegeria</name>
    <dbReference type="NCBI Taxonomy" id="348720"/>
    <lineage>
        <taxon>Eukaryota</taxon>
        <taxon>Metazoa</taxon>
        <taxon>Ecdysozoa</taxon>
        <taxon>Arthropoda</taxon>
        <taxon>Hexapoda</taxon>
        <taxon>Insecta</taxon>
        <taxon>Pterygota</taxon>
        <taxon>Neoptera</taxon>
        <taxon>Endopterygota</taxon>
        <taxon>Lepidoptera</taxon>
        <taxon>Glossata</taxon>
        <taxon>Ditrysia</taxon>
        <taxon>Papilionoidea</taxon>
        <taxon>Nymphalidae</taxon>
        <taxon>Satyrinae</taxon>
        <taxon>Satyrini</taxon>
        <taxon>Parargina</taxon>
        <taxon>Pararge</taxon>
    </lineage>
</organism>
<dbReference type="InterPro" id="IPR002213">
    <property type="entry name" value="UDP_glucos_trans"/>
</dbReference>
<gene>
    <name evidence="5" type="primary">jg12742</name>
    <name evidence="5" type="ORF">PAEG_LOCUS21685</name>
</gene>
<evidence type="ECO:0000256" key="4">
    <source>
        <dbReference type="SAM" id="Phobius"/>
    </source>
</evidence>
<evidence type="ECO:0000256" key="3">
    <source>
        <dbReference type="ARBA" id="ARBA00022679"/>
    </source>
</evidence>
<evidence type="ECO:0000313" key="6">
    <source>
        <dbReference type="Proteomes" id="UP000838756"/>
    </source>
</evidence>
<dbReference type="SUPFAM" id="SSF53756">
    <property type="entry name" value="UDP-Glycosyltransferase/glycogen phosphorylase"/>
    <property type="match status" value="1"/>
</dbReference>
<sequence>MEVWKTVKQTYLDELVHRGHNVTVVSYFPRKEPLENYHDISLAGKLEILEDVFEIERSYWTIIKISLFLVNSGTENCKTLLGDENVQNLWKTKAKFDVVVIEHFNSDCSLGLAHQLGAPVVAVSSHLLLPWHYKRFGIPYNPSFVPFLLLEGGTKPTLYQRLERTLFDTYINVLYKFMSQRVDQNTLAQYFDDVPPLEQLAKEIKFLITYTNFMLFGSYLYPANVIEVNGYHVAKPKPLPEELRKFIEESEHGVIYVSFGSMLKSTSTPRDKMEAIIRALSKFPQRVIWKWEEDTLPGNPKNIYLSKWLPQNDILAHPKVLAFYSHCGLLGTTEAIYHGVPMVAMPIFGDQPANAAAVEESGLGVQIQIPELTTENLQKKFNTVLDPKFRAHVKKLSQAWRDRPIPPMDSAIFWTEFAARHRNFTFRAAAADVSYIQYFCLDILAIFILILLLFIFILKSLFSNTKKSKLE</sequence>
<evidence type="ECO:0000256" key="2">
    <source>
        <dbReference type="ARBA" id="ARBA00022676"/>
    </source>
</evidence>
<comment type="similarity">
    <text evidence="1">Belongs to the UDP-glycosyltransferase family.</text>
</comment>
<dbReference type="EMBL" id="CAKXAJ010025968">
    <property type="protein sequence ID" value="CAH2248038.1"/>
    <property type="molecule type" value="Genomic_DNA"/>
</dbReference>
<dbReference type="InterPro" id="IPR050271">
    <property type="entry name" value="UDP-glycosyltransferase"/>
</dbReference>
<keyword evidence="4" id="KW-0472">Membrane</keyword>
<name>A0A8S4S387_9NEOP</name>
<protein>
    <submittedName>
        <fullName evidence="5">Jg12742 protein</fullName>
    </submittedName>
</protein>
<keyword evidence="2" id="KW-0328">Glycosyltransferase</keyword>
<evidence type="ECO:0000256" key="1">
    <source>
        <dbReference type="ARBA" id="ARBA00009995"/>
    </source>
</evidence>
<reference evidence="5" key="1">
    <citation type="submission" date="2022-03" db="EMBL/GenBank/DDBJ databases">
        <authorList>
            <person name="Lindestad O."/>
        </authorList>
    </citation>
    <scope>NUCLEOTIDE SEQUENCE</scope>
</reference>
<keyword evidence="3" id="KW-0808">Transferase</keyword>
<dbReference type="Proteomes" id="UP000838756">
    <property type="component" value="Unassembled WGS sequence"/>
</dbReference>
<dbReference type="AlphaFoldDB" id="A0A8S4S387"/>
<dbReference type="Pfam" id="PF00201">
    <property type="entry name" value="UDPGT"/>
    <property type="match status" value="1"/>
</dbReference>
<keyword evidence="4" id="KW-1133">Transmembrane helix</keyword>
<dbReference type="GO" id="GO:0008194">
    <property type="term" value="F:UDP-glycosyltransferase activity"/>
    <property type="evidence" value="ECO:0007669"/>
    <property type="project" value="InterPro"/>
</dbReference>
<dbReference type="PANTHER" id="PTHR48043:SF114">
    <property type="entry name" value="IP04436P-RELATED"/>
    <property type="match status" value="1"/>
</dbReference>
<accession>A0A8S4S387</accession>
<dbReference type="FunFam" id="3.40.50.2000:FF:000050">
    <property type="entry name" value="UDP-glucuronosyltransferase"/>
    <property type="match status" value="1"/>
</dbReference>
<comment type="caution">
    <text evidence="5">The sequence shown here is derived from an EMBL/GenBank/DDBJ whole genome shotgun (WGS) entry which is preliminary data.</text>
</comment>
<keyword evidence="4" id="KW-0812">Transmembrane</keyword>
<dbReference type="Gene3D" id="3.40.50.2000">
    <property type="entry name" value="Glycogen Phosphorylase B"/>
    <property type="match status" value="1"/>
</dbReference>